<evidence type="ECO:0000313" key="2">
    <source>
        <dbReference type="EMBL" id="GLQ61468.1"/>
    </source>
</evidence>
<accession>A0AAV5NC19</accession>
<comment type="caution">
    <text evidence="2">The sequence shown here is derived from an EMBL/GenBank/DDBJ whole genome shotgun (WGS) entry which is preliminary data.</text>
</comment>
<dbReference type="EMBL" id="BSNU01000001">
    <property type="protein sequence ID" value="GLQ61468.1"/>
    <property type="molecule type" value="Genomic_DNA"/>
</dbReference>
<evidence type="ECO:0000256" key="1">
    <source>
        <dbReference type="SAM" id="Phobius"/>
    </source>
</evidence>
<keyword evidence="1" id="KW-0812">Transmembrane</keyword>
<keyword evidence="1" id="KW-0472">Membrane</keyword>
<name>A0AAV5NC19_9PROT</name>
<dbReference type="AlphaFoldDB" id="A0AAV5NC19"/>
<protein>
    <submittedName>
        <fullName evidence="2">Uncharacterized protein</fullName>
    </submittedName>
</protein>
<keyword evidence="1" id="KW-1133">Transmembrane helix</keyword>
<dbReference type="RefSeq" id="WP_145995782.1">
    <property type="nucleotide sequence ID" value="NZ_BEWM01000003.1"/>
</dbReference>
<organism evidence="2 3">
    <name type="scientific">Gluconobacter cerinus</name>
    <dbReference type="NCBI Taxonomy" id="38307"/>
    <lineage>
        <taxon>Bacteria</taxon>
        <taxon>Pseudomonadati</taxon>
        <taxon>Pseudomonadota</taxon>
        <taxon>Alphaproteobacteria</taxon>
        <taxon>Acetobacterales</taxon>
        <taxon>Acetobacteraceae</taxon>
        <taxon>Gluconobacter</taxon>
    </lineage>
</organism>
<proteinExistence type="predicted"/>
<keyword evidence="3" id="KW-1185">Reference proteome</keyword>
<feature type="transmembrane region" description="Helical" evidence="1">
    <location>
        <begin position="6"/>
        <end position="26"/>
    </location>
</feature>
<dbReference type="Proteomes" id="UP001156614">
    <property type="component" value="Unassembled WGS sequence"/>
</dbReference>
<sequence>MLNFNNMLMFLIIVIASTLGIAILIWKWIYQRQFSISIPAFAIQKSVNAALPIATEVGGFDLQISEVLISLMENNRVHISTAVSADKNIFTAETDFQLSASLLYRDAKFYLSGFAIEKIIIGKITLNSSEKKAPTQNTWASALHGAIKALNVEEKADILISGYRATLEKILMGTGETAISAILEHIPVYILPSNSMLTRLTQFSLLSIKTTQDRMVVTLKRNRKNTRD</sequence>
<gene>
    <name evidence="2" type="ORF">GCM10007867_03130</name>
</gene>
<evidence type="ECO:0000313" key="3">
    <source>
        <dbReference type="Proteomes" id="UP001156614"/>
    </source>
</evidence>
<reference evidence="3" key="1">
    <citation type="journal article" date="2019" name="Int. J. Syst. Evol. Microbiol.">
        <title>The Global Catalogue of Microorganisms (GCM) 10K type strain sequencing project: providing services to taxonomists for standard genome sequencing and annotation.</title>
        <authorList>
            <consortium name="The Broad Institute Genomics Platform"/>
            <consortium name="The Broad Institute Genome Sequencing Center for Infectious Disease"/>
            <person name="Wu L."/>
            <person name="Ma J."/>
        </authorList>
    </citation>
    <scope>NUCLEOTIDE SEQUENCE [LARGE SCALE GENOMIC DNA]</scope>
    <source>
        <strain evidence="3">NBRC 3267</strain>
    </source>
</reference>